<protein>
    <submittedName>
        <fullName evidence="3">DDE_Tnp_ISL3 domain-containing protein</fullName>
    </submittedName>
</protein>
<accession>A0A3P7XX90</accession>
<accession>A0A183FNT9</accession>
<reference evidence="3" key="2">
    <citation type="submission" date="2019-09" db="UniProtKB">
        <authorList>
            <consortium name="WormBaseParasite"/>
        </authorList>
    </citation>
    <scope>IDENTIFICATION</scope>
</reference>
<gene>
    <name evidence="1" type="ORF">HPBE_LOCUS9209</name>
</gene>
<dbReference type="Proteomes" id="UP000050761">
    <property type="component" value="Unassembled WGS sequence"/>
</dbReference>
<sequence>MSSAKRRWCSCRSSTFTYCLTDVSVVPKFYTGSDSGLLRTRFHFSCQGEKATKFKKRNPRTTINRDLYTSLAGLWEDTVMDNIVEEYDRFVHHPHDSAKGAESLNT</sequence>
<evidence type="ECO:0000313" key="2">
    <source>
        <dbReference type="Proteomes" id="UP000050761"/>
    </source>
</evidence>
<dbReference type="EMBL" id="UZAH01026375">
    <property type="protein sequence ID" value="VDO79700.1"/>
    <property type="molecule type" value="Genomic_DNA"/>
</dbReference>
<evidence type="ECO:0000313" key="3">
    <source>
        <dbReference type="WBParaSite" id="HPBE_0000920801-mRNA-1"/>
    </source>
</evidence>
<name>A0A183FNT9_HELPZ</name>
<dbReference type="AlphaFoldDB" id="A0A183FNT9"/>
<reference evidence="1 2" key="1">
    <citation type="submission" date="2018-11" db="EMBL/GenBank/DDBJ databases">
        <authorList>
            <consortium name="Pathogen Informatics"/>
        </authorList>
    </citation>
    <scope>NUCLEOTIDE SEQUENCE [LARGE SCALE GENOMIC DNA]</scope>
</reference>
<evidence type="ECO:0000313" key="1">
    <source>
        <dbReference type="EMBL" id="VDO79700.1"/>
    </source>
</evidence>
<dbReference type="OrthoDB" id="5865469at2759"/>
<keyword evidence="2" id="KW-1185">Reference proteome</keyword>
<proteinExistence type="predicted"/>
<organism evidence="2 3">
    <name type="scientific">Heligmosomoides polygyrus</name>
    <name type="common">Parasitic roundworm</name>
    <dbReference type="NCBI Taxonomy" id="6339"/>
    <lineage>
        <taxon>Eukaryota</taxon>
        <taxon>Metazoa</taxon>
        <taxon>Ecdysozoa</taxon>
        <taxon>Nematoda</taxon>
        <taxon>Chromadorea</taxon>
        <taxon>Rhabditida</taxon>
        <taxon>Rhabditina</taxon>
        <taxon>Rhabditomorpha</taxon>
        <taxon>Strongyloidea</taxon>
        <taxon>Heligmosomidae</taxon>
        <taxon>Heligmosomoides</taxon>
    </lineage>
</organism>
<dbReference type="WBParaSite" id="HPBE_0000920801-mRNA-1">
    <property type="protein sequence ID" value="HPBE_0000920801-mRNA-1"/>
    <property type="gene ID" value="HPBE_0000920801"/>
</dbReference>